<evidence type="ECO:0000313" key="2">
    <source>
        <dbReference type="EMBL" id="KAJ7104179.1"/>
    </source>
</evidence>
<dbReference type="AlphaFoldDB" id="A0AAD6UJ62"/>
<dbReference type="Proteomes" id="UP001222325">
    <property type="component" value="Unassembled WGS sequence"/>
</dbReference>
<organism evidence="2 3">
    <name type="scientific">Mycena belliarum</name>
    <dbReference type="NCBI Taxonomy" id="1033014"/>
    <lineage>
        <taxon>Eukaryota</taxon>
        <taxon>Fungi</taxon>
        <taxon>Dikarya</taxon>
        <taxon>Basidiomycota</taxon>
        <taxon>Agaricomycotina</taxon>
        <taxon>Agaricomycetes</taxon>
        <taxon>Agaricomycetidae</taxon>
        <taxon>Agaricales</taxon>
        <taxon>Marasmiineae</taxon>
        <taxon>Mycenaceae</taxon>
        <taxon>Mycena</taxon>
    </lineage>
</organism>
<feature type="non-terminal residue" evidence="2">
    <location>
        <position position="1"/>
    </location>
</feature>
<keyword evidence="3" id="KW-1185">Reference proteome</keyword>
<feature type="domain" description="RNA ligase" evidence="1">
    <location>
        <begin position="49"/>
        <end position="234"/>
    </location>
</feature>
<dbReference type="InterPro" id="IPR021122">
    <property type="entry name" value="RNA_ligase_dom_REL/Rnl2"/>
</dbReference>
<feature type="non-terminal residue" evidence="2">
    <location>
        <position position="350"/>
    </location>
</feature>
<gene>
    <name evidence="2" type="ORF">B0H15DRAFT_757508</name>
</gene>
<name>A0AAD6UJ62_9AGAR</name>
<evidence type="ECO:0000259" key="1">
    <source>
        <dbReference type="Pfam" id="PF09414"/>
    </source>
</evidence>
<accession>A0AAD6UJ62</accession>
<proteinExistence type="predicted"/>
<dbReference type="Pfam" id="PF09414">
    <property type="entry name" value="RNA_ligase"/>
    <property type="match status" value="1"/>
</dbReference>
<protein>
    <recommendedName>
        <fullName evidence="1">RNA ligase domain-containing protein</fullName>
    </recommendedName>
</protein>
<sequence>AHIAYPSTPNFNNFKTDYVRALNLQLQGDAAPNSDEHIPKSRLPTKATFFGTVKLHGTNATIVFRDGNRFRPQIQSRSWIIESNRKDNLGTYALLSAAPLYSLVDQILAVRGHGSHFEEIYVCGEIAGKGVQKDVAIGALERFFAIFNIRIDGRWVDMRQYKSCSLPEYRVYNTAQYRTFEIDIDFQVETTVISEQMDQYTAEVCDECPFGAAFVDTAGTQISGPGEGIVWTMVQTLFMNEGGAFDATTLHNFKTKGEKFATTSTPRNRQENNDPAVSDATVQFANYALGERRFEQGIEYLEAKQTHDGKLVDAYDIKLTGAFIKWVTEDAVKEERNEMERLGVTETAAK</sequence>
<dbReference type="SUPFAM" id="SSF56091">
    <property type="entry name" value="DNA ligase/mRNA capping enzyme, catalytic domain"/>
    <property type="match status" value="1"/>
</dbReference>
<dbReference type="EMBL" id="JARJCN010000001">
    <property type="protein sequence ID" value="KAJ7104179.1"/>
    <property type="molecule type" value="Genomic_DNA"/>
</dbReference>
<dbReference type="Gene3D" id="3.30.470.30">
    <property type="entry name" value="DNA ligase/mRNA capping enzyme"/>
    <property type="match status" value="1"/>
</dbReference>
<comment type="caution">
    <text evidence="2">The sequence shown here is derived from an EMBL/GenBank/DDBJ whole genome shotgun (WGS) entry which is preliminary data.</text>
</comment>
<reference evidence="2" key="1">
    <citation type="submission" date="2023-03" db="EMBL/GenBank/DDBJ databases">
        <title>Massive genome expansion in bonnet fungi (Mycena s.s.) driven by repeated elements and novel gene families across ecological guilds.</title>
        <authorList>
            <consortium name="Lawrence Berkeley National Laboratory"/>
            <person name="Harder C.B."/>
            <person name="Miyauchi S."/>
            <person name="Viragh M."/>
            <person name="Kuo A."/>
            <person name="Thoen E."/>
            <person name="Andreopoulos B."/>
            <person name="Lu D."/>
            <person name="Skrede I."/>
            <person name="Drula E."/>
            <person name="Henrissat B."/>
            <person name="Morin E."/>
            <person name="Kohler A."/>
            <person name="Barry K."/>
            <person name="LaButti K."/>
            <person name="Morin E."/>
            <person name="Salamov A."/>
            <person name="Lipzen A."/>
            <person name="Mereny Z."/>
            <person name="Hegedus B."/>
            <person name="Baldrian P."/>
            <person name="Stursova M."/>
            <person name="Weitz H."/>
            <person name="Taylor A."/>
            <person name="Grigoriev I.V."/>
            <person name="Nagy L.G."/>
            <person name="Martin F."/>
            <person name="Kauserud H."/>
        </authorList>
    </citation>
    <scope>NUCLEOTIDE SEQUENCE</scope>
    <source>
        <strain evidence="2">CBHHK173m</strain>
    </source>
</reference>
<evidence type="ECO:0000313" key="3">
    <source>
        <dbReference type="Proteomes" id="UP001222325"/>
    </source>
</evidence>